<proteinExistence type="inferred from homology"/>
<dbReference type="PANTHER" id="PTHR44111:SF1">
    <property type="entry name" value="ELONGATOR COMPLEX PROTEIN 2"/>
    <property type="match status" value="1"/>
</dbReference>
<name>A0A0T6AWM2_9SCAR</name>
<comment type="caution">
    <text evidence="11">The sequence shown here is derived from an EMBL/GenBank/DDBJ whole genome shotgun (WGS) entry which is preliminary data.</text>
</comment>
<evidence type="ECO:0000256" key="6">
    <source>
        <dbReference type="ARBA" id="ARBA00022490"/>
    </source>
</evidence>
<organism evidence="11 12">
    <name type="scientific">Oryctes borbonicus</name>
    <dbReference type="NCBI Taxonomy" id="1629725"/>
    <lineage>
        <taxon>Eukaryota</taxon>
        <taxon>Metazoa</taxon>
        <taxon>Ecdysozoa</taxon>
        <taxon>Arthropoda</taxon>
        <taxon>Hexapoda</taxon>
        <taxon>Insecta</taxon>
        <taxon>Pterygota</taxon>
        <taxon>Neoptera</taxon>
        <taxon>Endopterygota</taxon>
        <taxon>Coleoptera</taxon>
        <taxon>Polyphaga</taxon>
        <taxon>Scarabaeiformia</taxon>
        <taxon>Scarabaeidae</taxon>
        <taxon>Dynastinae</taxon>
        <taxon>Oryctes</taxon>
    </lineage>
</organism>
<keyword evidence="9" id="KW-0539">Nucleus</keyword>
<evidence type="ECO:0000256" key="7">
    <source>
        <dbReference type="ARBA" id="ARBA00022574"/>
    </source>
</evidence>
<gene>
    <name evidence="11" type="ORF">AMK59_7368</name>
</gene>
<feature type="repeat" description="WD" evidence="10">
    <location>
        <begin position="488"/>
        <end position="529"/>
    </location>
</feature>
<keyword evidence="8" id="KW-0677">Repeat</keyword>
<dbReference type="Proteomes" id="UP000051574">
    <property type="component" value="Unassembled WGS sequence"/>
</dbReference>
<dbReference type="InterPro" id="IPR015943">
    <property type="entry name" value="WD40/YVTN_repeat-like_dom_sf"/>
</dbReference>
<dbReference type="GO" id="GO:0005737">
    <property type="term" value="C:cytoplasm"/>
    <property type="evidence" value="ECO:0007669"/>
    <property type="project" value="UniProtKB-SubCell"/>
</dbReference>
<evidence type="ECO:0000256" key="10">
    <source>
        <dbReference type="PROSITE-ProRule" id="PRU00221"/>
    </source>
</evidence>
<feature type="repeat" description="WD" evidence="10">
    <location>
        <begin position="61"/>
        <end position="104"/>
    </location>
</feature>
<accession>A0A0T6AWM2</accession>
<comment type="pathway">
    <text evidence="3">tRNA modification; 5-methoxycarbonylmethyl-2-thiouridine-tRNA biosynthesis.</text>
</comment>
<dbReference type="UniPathway" id="UPA00988"/>
<dbReference type="PROSITE" id="PS50294">
    <property type="entry name" value="WD_REPEATS_REGION"/>
    <property type="match status" value="2"/>
</dbReference>
<evidence type="ECO:0000256" key="5">
    <source>
        <dbReference type="ARBA" id="ARBA00020267"/>
    </source>
</evidence>
<keyword evidence="12" id="KW-1185">Reference proteome</keyword>
<evidence type="ECO:0000256" key="2">
    <source>
        <dbReference type="ARBA" id="ARBA00004496"/>
    </source>
</evidence>
<comment type="subcellular location">
    <subcellularLocation>
        <location evidence="2">Cytoplasm</location>
    </subcellularLocation>
    <subcellularLocation>
        <location evidence="1">Nucleus</location>
    </subcellularLocation>
</comment>
<feature type="repeat" description="WD" evidence="10">
    <location>
        <begin position="220"/>
        <end position="250"/>
    </location>
</feature>
<protein>
    <recommendedName>
        <fullName evidence="5">Elongator complex protein 2</fullName>
    </recommendedName>
</protein>
<dbReference type="EMBL" id="LJIG01022632">
    <property type="protein sequence ID" value="KRT79530.1"/>
    <property type="molecule type" value="Genomic_DNA"/>
</dbReference>
<evidence type="ECO:0000313" key="11">
    <source>
        <dbReference type="EMBL" id="KRT79530.1"/>
    </source>
</evidence>
<evidence type="ECO:0000256" key="1">
    <source>
        <dbReference type="ARBA" id="ARBA00004123"/>
    </source>
</evidence>
<dbReference type="PANTHER" id="PTHR44111">
    <property type="entry name" value="ELONGATOR COMPLEX PROTEIN 2"/>
    <property type="match status" value="1"/>
</dbReference>
<dbReference type="SMART" id="SM00320">
    <property type="entry name" value="WD40"/>
    <property type="match status" value="7"/>
</dbReference>
<feature type="repeat" description="WD" evidence="10">
    <location>
        <begin position="126"/>
        <end position="158"/>
    </location>
</feature>
<dbReference type="Pfam" id="PF00400">
    <property type="entry name" value="WD40"/>
    <property type="match status" value="6"/>
</dbReference>
<evidence type="ECO:0000256" key="3">
    <source>
        <dbReference type="ARBA" id="ARBA00005043"/>
    </source>
</evidence>
<evidence type="ECO:0000313" key="12">
    <source>
        <dbReference type="Proteomes" id="UP000051574"/>
    </source>
</evidence>
<dbReference type="SUPFAM" id="SSF50998">
    <property type="entry name" value="Quinoprotein alcohol dehydrogenase-like"/>
    <property type="match status" value="1"/>
</dbReference>
<keyword evidence="7 10" id="KW-0853">WD repeat</keyword>
<dbReference type="InterPro" id="IPR011047">
    <property type="entry name" value="Quinoprotein_ADH-like_sf"/>
</dbReference>
<reference evidence="11 12" key="1">
    <citation type="submission" date="2015-09" db="EMBL/GenBank/DDBJ databases">
        <title>Draft genome of the scarab beetle Oryctes borbonicus.</title>
        <authorList>
            <person name="Meyer J.M."/>
            <person name="Markov G.V."/>
            <person name="Baskaran P."/>
            <person name="Herrmann M."/>
            <person name="Sommer R.J."/>
            <person name="Roedelsperger C."/>
        </authorList>
    </citation>
    <scope>NUCLEOTIDE SEQUENCE [LARGE SCALE GENOMIC DNA]</scope>
    <source>
        <strain evidence="11">OB123</strain>
        <tissue evidence="11">Whole animal</tissue>
    </source>
</reference>
<dbReference type="FunFam" id="2.130.10.10:FF:000400">
    <property type="entry name" value="Elongator acetyltransferase complex subunit 2"/>
    <property type="match status" value="1"/>
</dbReference>
<dbReference type="GO" id="GO:0005634">
    <property type="term" value="C:nucleus"/>
    <property type="evidence" value="ECO:0007669"/>
    <property type="project" value="UniProtKB-SubCell"/>
</dbReference>
<sequence length="590" mass="66870">MQELFTETQIINLGYGLCLAAKFSILNCGTLLLATALDDSNIHLYVDENLRDKSFSKAAVIKGHSDWVRSIDFTNEGSDLLLASSSQDASIQLFRIQSNDQDDDNKGRYIIKTSKAEHQVCTESVIIGHEGWIYSVDWNPFSLKLLSASIDKTLIIWEYDKSVNLWLETARLGEVGGNTLGFYGAMFGPDGESILAYSYHGAFHLWRMNELEMWSPMVTINGHFNEVVDIGWVPDGSFLLSVSTDQTTRIHAPWKSENREITWHEIARPQVHGYDMSSLAILSRYKFVSSGDEKVSRVFQAPETFIQNFKRICRIRSNSIDMTNRPKGASVPSLGLSNKAVYENDNLLQATPRSNKEPYAEESYFSAIELYAPPTEETLIQNTLWPEIQKLYGHGYEVYSLAASNDGKLIASACKSTSPEHASILLWDTTSWKQIQKLFSHTLTVVQMSFSPDSKNLLSVSRDRRWSLFSKNAQKDTFEMIATTDKKTGIHTRIIWACSWSHDSQYFATGSRDGKIALWTKNEAKKPQNVLGQYEPASAYLDLKESITALSFAPLLVREKYLIAVGMESGVIYLYLWCKEWLRVLTYDNR</sequence>
<evidence type="ECO:0000256" key="8">
    <source>
        <dbReference type="ARBA" id="ARBA00022737"/>
    </source>
</evidence>
<dbReference type="InterPro" id="IPR001680">
    <property type="entry name" value="WD40_rpt"/>
</dbReference>
<dbReference type="PROSITE" id="PS50082">
    <property type="entry name" value="WD_REPEATS_2"/>
    <property type="match status" value="4"/>
</dbReference>
<dbReference type="AlphaFoldDB" id="A0A0T6AWM2"/>
<dbReference type="OrthoDB" id="27911at2759"/>
<dbReference type="InterPro" id="IPR037289">
    <property type="entry name" value="Elp2"/>
</dbReference>
<dbReference type="Gene3D" id="2.130.10.10">
    <property type="entry name" value="YVTN repeat-like/Quinoprotein amine dehydrogenase"/>
    <property type="match status" value="2"/>
</dbReference>
<dbReference type="GO" id="GO:0002098">
    <property type="term" value="P:tRNA wobble uridine modification"/>
    <property type="evidence" value="ECO:0007669"/>
    <property type="project" value="InterPro"/>
</dbReference>
<dbReference type="GO" id="GO:0033588">
    <property type="term" value="C:elongator holoenzyme complex"/>
    <property type="evidence" value="ECO:0007669"/>
    <property type="project" value="InterPro"/>
</dbReference>
<keyword evidence="6" id="KW-0963">Cytoplasm</keyword>
<evidence type="ECO:0000256" key="4">
    <source>
        <dbReference type="ARBA" id="ARBA00005881"/>
    </source>
</evidence>
<evidence type="ECO:0000256" key="9">
    <source>
        <dbReference type="ARBA" id="ARBA00023242"/>
    </source>
</evidence>
<comment type="similarity">
    <text evidence="4">Belongs to the WD repeat ELP2 family.</text>
</comment>